<proteinExistence type="predicted"/>
<keyword evidence="2" id="KW-1185">Reference proteome</keyword>
<accession>A0ABP9YJN7</accession>
<evidence type="ECO:0000313" key="2">
    <source>
        <dbReference type="Proteomes" id="UP001473302"/>
    </source>
</evidence>
<name>A0ABP9YJN7_9FUNG</name>
<dbReference type="EMBL" id="BAABUK010000002">
    <property type="protein sequence ID" value="GAA5807074.1"/>
    <property type="molecule type" value="Genomic_DNA"/>
</dbReference>
<dbReference type="Pfam" id="PF16065">
    <property type="entry name" value="DUF4807"/>
    <property type="match status" value="1"/>
</dbReference>
<organism evidence="1 2">
    <name type="scientific">Mucor flavus</name>
    <dbReference type="NCBI Taxonomy" id="439312"/>
    <lineage>
        <taxon>Eukaryota</taxon>
        <taxon>Fungi</taxon>
        <taxon>Fungi incertae sedis</taxon>
        <taxon>Mucoromycota</taxon>
        <taxon>Mucoromycotina</taxon>
        <taxon>Mucoromycetes</taxon>
        <taxon>Mucorales</taxon>
        <taxon>Mucorineae</taxon>
        <taxon>Mucoraceae</taxon>
        <taxon>Mucor</taxon>
    </lineage>
</organism>
<evidence type="ECO:0000313" key="1">
    <source>
        <dbReference type="EMBL" id="GAA5807074.1"/>
    </source>
</evidence>
<dbReference type="InterPro" id="IPR032072">
    <property type="entry name" value="DUF4807"/>
</dbReference>
<protein>
    <submittedName>
        <fullName evidence="1">Uncharacterized protein</fullName>
    </submittedName>
</protein>
<reference evidence="1 2" key="1">
    <citation type="submission" date="2024-04" db="EMBL/GenBank/DDBJ databases">
        <title>genome sequences of Mucor flavus KT1a and Helicostylum pulchrum KT1b strains isolated from the surface of a dry-aged beef.</title>
        <authorList>
            <person name="Toyotome T."/>
            <person name="Hosono M."/>
            <person name="Torimaru M."/>
            <person name="Fukuda K."/>
            <person name="Mikami N."/>
        </authorList>
    </citation>
    <scope>NUCLEOTIDE SEQUENCE [LARGE SCALE GENOMIC DNA]</scope>
    <source>
        <strain evidence="1 2">KT1a</strain>
    </source>
</reference>
<dbReference type="Proteomes" id="UP001473302">
    <property type="component" value="Unassembled WGS sequence"/>
</dbReference>
<gene>
    <name evidence="1" type="ORF">MFLAVUS_000424</name>
</gene>
<comment type="caution">
    <text evidence="1">The sequence shown here is derived from an EMBL/GenBank/DDBJ whole genome shotgun (WGS) entry which is preliminary data.</text>
</comment>
<dbReference type="PANTHER" id="PTHR36693:SF1">
    <property type="entry name" value="GH02722P"/>
    <property type="match status" value="1"/>
</dbReference>
<dbReference type="PANTHER" id="PTHR36693">
    <property type="entry name" value="GH02722P"/>
    <property type="match status" value="1"/>
</dbReference>
<sequence length="221" mass="24988">MSVANLQQTSLYIATPCNPTTTHLFHGSKRQLTQPNACGTITCHDFTSLEFIRRQLDRSLTDTLSLLLGVFDQPIDILFLVLVKDYITRSIRINMSWCRKMWSISSRAHYIAVTGVYFSVLGGAYCSLGKSNTKYAYKAGALAIEQIKLAQRLKDPILECKCWLYYAEDLIQIGKLKKANKIISRQAKFVESLQDVALTSMLESVIDKMEVAVSHKQRTIL</sequence>